<dbReference type="Proteomes" id="UP000006565">
    <property type="component" value="Chromosome"/>
</dbReference>
<keyword evidence="3" id="KW-1185">Reference proteome</keyword>
<keyword evidence="1" id="KW-0472">Membrane</keyword>
<feature type="transmembrane region" description="Helical" evidence="1">
    <location>
        <begin position="183"/>
        <end position="205"/>
    </location>
</feature>
<feature type="transmembrane region" description="Helical" evidence="1">
    <location>
        <begin position="153"/>
        <end position="177"/>
    </location>
</feature>
<feature type="transmembrane region" description="Helical" evidence="1">
    <location>
        <begin position="108"/>
        <end position="132"/>
    </location>
</feature>
<dbReference type="eggNOG" id="arCOG02879">
    <property type="taxonomic scope" value="Archaea"/>
</dbReference>
<sequence length="208" mass="23257">MGIGDMLGDSFEYTKETFIGKWVRWIILIICSIIFPLIMGYSLEVMRGKKPAPEPGNWVKTLIDGILYFIINFIYMIPVWILAFIFILPSLMMAFSGNVTGAIAVGGIGFLITVIVAIILTLIAVIAVVRFAREEKFGEAFNFSEIVAKIKSIGWINLFIKLLVVEIIIGIIAMILMMIPYGIILLIILSPAFTVFMARYICLIYDSA</sequence>
<dbReference type="AlphaFoldDB" id="E1RIS2"/>
<feature type="transmembrane region" description="Helical" evidence="1">
    <location>
        <begin position="22"/>
        <end position="45"/>
    </location>
</feature>
<dbReference type="STRING" id="679926.Mpet_1912"/>
<dbReference type="EMBL" id="CP002117">
    <property type="protein sequence ID" value="ADN36664.1"/>
    <property type="molecule type" value="Genomic_DNA"/>
</dbReference>
<protein>
    <recommendedName>
        <fullName evidence="4">DUF4013 domain-containing protein</fullName>
    </recommendedName>
</protein>
<keyword evidence="1" id="KW-1133">Transmembrane helix</keyword>
<dbReference type="OrthoDB" id="107590at2157"/>
<dbReference type="GeneID" id="9744389"/>
<reference evidence="2 3" key="1">
    <citation type="journal article" date="2010" name="Stand. Genomic Sci.">
        <title>Complete genome sequence of Methanoplanus petrolearius type strain (SEBR 4847).</title>
        <authorList>
            <person name="Brambilla E."/>
            <person name="Djao O.D."/>
            <person name="Daligault H."/>
            <person name="Lapidus A."/>
            <person name="Lucas S."/>
            <person name="Hammon N."/>
            <person name="Nolan M."/>
            <person name="Tice H."/>
            <person name="Cheng J.F."/>
            <person name="Han C."/>
            <person name="Tapia R."/>
            <person name="Goodwin L."/>
            <person name="Pitluck S."/>
            <person name="Liolios K."/>
            <person name="Ivanova N."/>
            <person name="Mavromatis K."/>
            <person name="Mikhailova N."/>
            <person name="Pati A."/>
            <person name="Chen A."/>
            <person name="Palaniappan K."/>
            <person name="Land M."/>
            <person name="Hauser L."/>
            <person name="Chang Y.J."/>
            <person name="Jeffries C.D."/>
            <person name="Rohde M."/>
            <person name="Spring S."/>
            <person name="Sikorski J."/>
            <person name="Goker M."/>
            <person name="Woyke T."/>
            <person name="Bristow J."/>
            <person name="Eisen J.A."/>
            <person name="Markowitz V."/>
            <person name="Hugenholtz P."/>
            <person name="Kyrpides N.C."/>
            <person name="Klenk H.P."/>
        </authorList>
    </citation>
    <scope>NUCLEOTIDE SEQUENCE [LARGE SCALE GENOMIC DNA]</scope>
    <source>
        <strain evidence="3">DSM 11571 / OCM 486 / SEBR 4847</strain>
    </source>
</reference>
<evidence type="ECO:0000313" key="2">
    <source>
        <dbReference type="EMBL" id="ADN36664.1"/>
    </source>
</evidence>
<dbReference type="KEGG" id="mpi:Mpet_1912"/>
<evidence type="ECO:0000313" key="3">
    <source>
        <dbReference type="Proteomes" id="UP000006565"/>
    </source>
</evidence>
<evidence type="ECO:0000256" key="1">
    <source>
        <dbReference type="SAM" id="Phobius"/>
    </source>
</evidence>
<keyword evidence="1" id="KW-0812">Transmembrane</keyword>
<organism evidence="2 3">
    <name type="scientific">Methanolacinia petrolearia (strain DSM 11571 / OCM 486 / SEBR 4847)</name>
    <name type="common">Methanoplanus petrolearius</name>
    <dbReference type="NCBI Taxonomy" id="679926"/>
    <lineage>
        <taxon>Archaea</taxon>
        <taxon>Methanobacteriati</taxon>
        <taxon>Methanobacteriota</taxon>
        <taxon>Stenosarchaea group</taxon>
        <taxon>Methanomicrobia</taxon>
        <taxon>Methanomicrobiales</taxon>
        <taxon>Methanomicrobiaceae</taxon>
        <taxon>Methanolacinia</taxon>
    </lineage>
</organism>
<dbReference type="InterPro" id="IPR025098">
    <property type="entry name" value="DUF4013"/>
</dbReference>
<accession>E1RIS2</accession>
<dbReference type="RefSeq" id="WP_013329841.1">
    <property type="nucleotide sequence ID" value="NC_014507.1"/>
</dbReference>
<gene>
    <name evidence="2" type="ordered locus">Mpet_1912</name>
</gene>
<proteinExistence type="predicted"/>
<feature type="transmembrane region" description="Helical" evidence="1">
    <location>
        <begin position="66"/>
        <end position="88"/>
    </location>
</feature>
<name>E1RIS2_METP4</name>
<dbReference type="Pfam" id="PF13197">
    <property type="entry name" value="DUF4013"/>
    <property type="match status" value="1"/>
</dbReference>
<dbReference type="HOGENOM" id="CLU_079270_1_0_2"/>
<evidence type="ECO:0008006" key="4">
    <source>
        <dbReference type="Google" id="ProtNLM"/>
    </source>
</evidence>